<evidence type="ECO:0000256" key="1">
    <source>
        <dbReference type="SAM" id="MobiDB-lite"/>
    </source>
</evidence>
<name>A0A6D2KHR4_9BRAS</name>
<feature type="compositionally biased region" description="Polar residues" evidence="1">
    <location>
        <begin position="1"/>
        <end position="18"/>
    </location>
</feature>
<feature type="compositionally biased region" description="Low complexity" evidence="1">
    <location>
        <begin position="19"/>
        <end position="40"/>
    </location>
</feature>
<dbReference type="PROSITE" id="PS50090">
    <property type="entry name" value="MYB_LIKE"/>
    <property type="match status" value="1"/>
</dbReference>
<dbReference type="PANTHER" id="PTHR45023">
    <property type="match status" value="1"/>
</dbReference>
<dbReference type="AlphaFoldDB" id="A0A6D2KHR4"/>
<evidence type="ECO:0000313" key="4">
    <source>
        <dbReference type="Proteomes" id="UP000467841"/>
    </source>
</evidence>
<dbReference type="Proteomes" id="UP000467841">
    <property type="component" value="Unassembled WGS sequence"/>
</dbReference>
<evidence type="ECO:0000259" key="2">
    <source>
        <dbReference type="PROSITE" id="PS50090"/>
    </source>
</evidence>
<reference evidence="3" key="1">
    <citation type="submission" date="2020-01" db="EMBL/GenBank/DDBJ databases">
        <authorList>
            <person name="Mishra B."/>
        </authorList>
    </citation>
    <scope>NUCLEOTIDE SEQUENCE [LARGE SCALE GENOMIC DNA]</scope>
</reference>
<feature type="region of interest" description="Disordered" evidence="1">
    <location>
        <begin position="223"/>
        <end position="243"/>
    </location>
</feature>
<dbReference type="InterPro" id="IPR001005">
    <property type="entry name" value="SANT/Myb"/>
</dbReference>
<feature type="region of interest" description="Disordered" evidence="1">
    <location>
        <begin position="65"/>
        <end position="90"/>
    </location>
</feature>
<feature type="region of interest" description="Disordered" evidence="1">
    <location>
        <begin position="1"/>
        <end position="49"/>
    </location>
</feature>
<keyword evidence="4" id="KW-1185">Reference proteome</keyword>
<sequence length="581" mass="66417">MGSNSPSSYTRSFTYLMNQTDTPQTPSFSTQSPSFSTQTPLFGTQTPLFSTQTPLFGDQSPLFSSQTSYSADEADGVDESSPLSSREARRRWSNAEDGALVTAWLNTSKDGVIATELKASAFWKRVCNYYHGCTAVKDLPPREWNSCKKRWTKVNKEVQKFCGCFDQARRQATSGQSDDDVYQMAYKFYNQDMKTNFILEHAWRALRNDQKWCSLYRDKGKTQTKRSQPAGSVDGGAMEEQVEERPIGVKAAKAAKVKATKTGKRTTEEREAAMTNLQSVAALSDKQFANKHTLADKHVLASLLGRTEPLNDIEKALKDKLINHNSLHLKSHIVLLWIPCSDHTVNIISSAFSSAYIGDLLEVYNSEKRRLDLLKLKHNHVQKAFMVSYERFRALHRHTIQLREDMAACERELMDAEQGSLDCGNASRESDREMAECIERLKDTSAKMGEKWEVVKESLLLALDDEFENMEECLDDINEVLEPEKRRKKRAVDREREEGNIRLINDYFSENAIYPEAIFRRRFRMNRPLFMRIVNKLSDLLLSAHTGWYWKMGLTGLQKCTAAIRMLHMAMQLMQSMNTSD</sequence>
<dbReference type="PANTHER" id="PTHR45023:SF4">
    <property type="entry name" value="GLYCINE-RICH PROTEIN-RELATED"/>
    <property type="match status" value="1"/>
</dbReference>
<protein>
    <recommendedName>
        <fullName evidence="2">Myb-like domain-containing protein</fullName>
    </recommendedName>
</protein>
<dbReference type="EMBL" id="CACVBM020001507">
    <property type="protein sequence ID" value="CAA7052722.1"/>
    <property type="molecule type" value="Genomic_DNA"/>
</dbReference>
<dbReference type="OrthoDB" id="674687at2759"/>
<feature type="domain" description="Myb-like" evidence="2">
    <location>
        <begin position="84"/>
        <end position="155"/>
    </location>
</feature>
<proteinExistence type="predicted"/>
<evidence type="ECO:0000313" key="3">
    <source>
        <dbReference type="EMBL" id="CAA7052722.1"/>
    </source>
</evidence>
<gene>
    <name evidence="3" type="ORF">MERR_LOCUS39957</name>
</gene>
<accession>A0A6D2KHR4</accession>
<comment type="caution">
    <text evidence="3">The sequence shown here is derived from an EMBL/GenBank/DDBJ whole genome shotgun (WGS) entry which is preliminary data.</text>
</comment>
<organism evidence="3 4">
    <name type="scientific">Microthlaspi erraticum</name>
    <dbReference type="NCBI Taxonomy" id="1685480"/>
    <lineage>
        <taxon>Eukaryota</taxon>
        <taxon>Viridiplantae</taxon>
        <taxon>Streptophyta</taxon>
        <taxon>Embryophyta</taxon>
        <taxon>Tracheophyta</taxon>
        <taxon>Spermatophyta</taxon>
        <taxon>Magnoliopsida</taxon>
        <taxon>eudicotyledons</taxon>
        <taxon>Gunneridae</taxon>
        <taxon>Pentapetalae</taxon>
        <taxon>rosids</taxon>
        <taxon>malvids</taxon>
        <taxon>Brassicales</taxon>
        <taxon>Brassicaceae</taxon>
        <taxon>Coluteocarpeae</taxon>
        <taxon>Microthlaspi</taxon>
    </lineage>
</organism>